<feature type="transmembrane region" description="Helical" evidence="2">
    <location>
        <begin position="449"/>
        <end position="472"/>
    </location>
</feature>
<dbReference type="GO" id="GO:0003774">
    <property type="term" value="F:cytoskeletal motor activity"/>
    <property type="evidence" value="ECO:0007669"/>
    <property type="project" value="InterPro"/>
</dbReference>
<dbReference type="OrthoDB" id="6108017at2759"/>
<feature type="compositionally biased region" description="Basic and acidic residues" evidence="1">
    <location>
        <begin position="1"/>
        <end position="22"/>
    </location>
</feature>
<protein>
    <recommendedName>
        <fullName evidence="3">TH1 domain-containing protein</fullName>
    </recommendedName>
</protein>
<gene>
    <name evidence="4" type="ORF">NMOB1V02_LOCUS9178</name>
</gene>
<dbReference type="Pfam" id="PF06017">
    <property type="entry name" value="Myosin_TH1"/>
    <property type="match status" value="1"/>
</dbReference>
<feature type="region of interest" description="Disordered" evidence="1">
    <location>
        <begin position="1"/>
        <end position="65"/>
    </location>
</feature>
<keyword evidence="2" id="KW-0812">Transmembrane</keyword>
<dbReference type="Proteomes" id="UP000678499">
    <property type="component" value="Unassembled WGS sequence"/>
</dbReference>
<dbReference type="EMBL" id="CAJPEX010002945">
    <property type="protein sequence ID" value="CAG0921686.1"/>
    <property type="molecule type" value="Genomic_DNA"/>
</dbReference>
<feature type="non-terminal residue" evidence="4">
    <location>
        <position position="1"/>
    </location>
</feature>
<sequence>QGQVDSQHRGAHPENVARHHLQDALQADQGGPQDPAGLPQIPDAQVRDPGADGVPGRPPDAGLWAAGPLASAAQGAADGHGLLAGSAPALVGLHGAQEGAQGHLAPAEDQGDAQFGKFAERAVVVTDKMLYKLEPPKFKPMKGGIPLTSVTALSVSSGKDQVIAIHLSSGNDLVFALMSKNPEVDRVGELVGVLCQRFHKCVVVETVANISAASFRKDKHGFTYSWPQAWDTSTANNKLLASSNNNAYDAYSPTSFTASDTAGILSMKLGGFQFCGLAILGFLLVKTMVQKFTQIGTQLRKVSLISRAEVDENIGQLFVQRIPLDPEDDQMDAVVCRNYDWELDFQNFSAKYSPRPVPMKCPAKPRPWIQVDVDCLRIKSWGQEIGCNFTGVFLGAHRDVRVDSDTGPEFLVHANAVPFNIVLIVLSSTSKNAFQRQMPKSWHYMTDTAGILSMKLGGFQFCGLAILGFLLVKTMVQKFTQIGTQLRKVSLISRAEVDENIGQLFVQRIPLDPEDDQMDAVVCRNYDWELDFQNFSAKYSPRPVPMKCPAKLRPWIQVDVDCLRIKSWGQEIGCNFTGVFLGAHRDVRVDSDTPGLKDQVRLRHGKLYQE</sequence>
<accession>A0A7R9BW12</accession>
<reference evidence="4" key="1">
    <citation type="submission" date="2020-11" db="EMBL/GenBank/DDBJ databases">
        <authorList>
            <person name="Tran Van P."/>
        </authorList>
    </citation>
    <scope>NUCLEOTIDE SEQUENCE</scope>
</reference>
<feature type="transmembrane region" description="Helical" evidence="2">
    <location>
        <begin position="262"/>
        <end position="285"/>
    </location>
</feature>
<feature type="domain" description="TH1" evidence="3">
    <location>
        <begin position="64"/>
        <end position="254"/>
    </location>
</feature>
<keyword evidence="5" id="KW-1185">Reference proteome</keyword>
<evidence type="ECO:0000256" key="2">
    <source>
        <dbReference type="SAM" id="Phobius"/>
    </source>
</evidence>
<evidence type="ECO:0000313" key="5">
    <source>
        <dbReference type="Proteomes" id="UP000678499"/>
    </source>
</evidence>
<dbReference type="AlphaFoldDB" id="A0A7R9BW12"/>
<organism evidence="4">
    <name type="scientific">Notodromas monacha</name>
    <dbReference type="NCBI Taxonomy" id="399045"/>
    <lineage>
        <taxon>Eukaryota</taxon>
        <taxon>Metazoa</taxon>
        <taxon>Ecdysozoa</taxon>
        <taxon>Arthropoda</taxon>
        <taxon>Crustacea</taxon>
        <taxon>Oligostraca</taxon>
        <taxon>Ostracoda</taxon>
        <taxon>Podocopa</taxon>
        <taxon>Podocopida</taxon>
        <taxon>Cypridocopina</taxon>
        <taxon>Cypridoidea</taxon>
        <taxon>Cyprididae</taxon>
        <taxon>Notodromas</taxon>
    </lineage>
</organism>
<evidence type="ECO:0000313" key="4">
    <source>
        <dbReference type="EMBL" id="CAD7281534.1"/>
    </source>
</evidence>
<dbReference type="PROSITE" id="PS51757">
    <property type="entry name" value="TH1"/>
    <property type="match status" value="1"/>
</dbReference>
<dbReference type="EMBL" id="OA884982">
    <property type="protein sequence ID" value="CAD7281534.1"/>
    <property type="molecule type" value="Genomic_DNA"/>
</dbReference>
<evidence type="ECO:0000259" key="3">
    <source>
        <dbReference type="PROSITE" id="PS51757"/>
    </source>
</evidence>
<keyword evidence="2" id="KW-0472">Membrane</keyword>
<feature type="transmembrane region" description="Helical" evidence="2">
    <location>
        <begin position="410"/>
        <end position="429"/>
    </location>
</feature>
<keyword evidence="2" id="KW-1133">Transmembrane helix</keyword>
<dbReference type="InterPro" id="IPR010926">
    <property type="entry name" value="Myosin_TH1"/>
</dbReference>
<name>A0A7R9BW12_9CRUS</name>
<dbReference type="GO" id="GO:0016459">
    <property type="term" value="C:myosin complex"/>
    <property type="evidence" value="ECO:0007669"/>
    <property type="project" value="InterPro"/>
</dbReference>
<evidence type="ECO:0000256" key="1">
    <source>
        <dbReference type="SAM" id="MobiDB-lite"/>
    </source>
</evidence>
<proteinExistence type="predicted"/>
<feature type="non-terminal residue" evidence="4">
    <location>
        <position position="610"/>
    </location>
</feature>